<dbReference type="RefSeq" id="WP_307234577.1">
    <property type="nucleotide sequence ID" value="NZ_JAUSVF010000002.1"/>
</dbReference>
<keyword evidence="3" id="KW-0460">Magnesium</keyword>
<sequence length="454" mass="49101">MNGPSRLSSHENPASSSVSEQSPAAYAYAAITDMNGIFRGKRVAASKLDKLQKDGIRMPLSSIGVDIWGTDVAGTKLTLERGDLDGICEATGRGVLDLGLGGPVLPMWMRKEGGAPYFADGRHLLVDVLERYRKVGLTPVVAAEVEFFLLDPNEDQPSPAHGSPGSPPRHIDNIYSLEELAEVGPFLDEVYVMAAACGITVDAAIAEGAPRQFEFNLMHQPDALKAAEDTLYFKHIIRNVARRHGYLACFMAKPYPSYAGNGLHVHFSMLDSEGRNVFDDGTEKGSDIMLAAVAGLLDSMADMTLVFAPHLNSYRRLCPGGLAPTTVGWGYENRTAALRIPAGPHAARRIEHRVASADANPFLVFSAILGGALDGIVRKLTPPAPVGTNSHELALPTLAKDWRQALERFEAAESTARILHPEFVSCFAACKQQEQDVFAARVTDFEISTYRVSV</sequence>
<evidence type="ECO:0000256" key="5">
    <source>
        <dbReference type="RuleBase" id="RU000384"/>
    </source>
</evidence>
<name>A0ABU0BXL4_9HYPH</name>
<dbReference type="InterPro" id="IPR027303">
    <property type="entry name" value="Gln_synth_gly_rich_site"/>
</dbReference>
<dbReference type="Proteomes" id="UP001230207">
    <property type="component" value="Unassembled WGS sequence"/>
</dbReference>
<dbReference type="PANTHER" id="PTHR43785:SF12">
    <property type="entry name" value="TYPE-1 GLUTAMINE SYNTHETASE 2"/>
    <property type="match status" value="1"/>
</dbReference>
<evidence type="ECO:0000256" key="3">
    <source>
        <dbReference type="ARBA" id="ARBA00022842"/>
    </source>
</evidence>
<dbReference type="SUPFAM" id="SSF55931">
    <property type="entry name" value="Glutamine synthetase/guanido kinase"/>
    <property type="match status" value="1"/>
</dbReference>
<dbReference type="GO" id="GO:0004356">
    <property type="term" value="F:glutamine synthetase activity"/>
    <property type="evidence" value="ECO:0007669"/>
    <property type="project" value="UniProtKB-EC"/>
</dbReference>
<protein>
    <submittedName>
        <fullName evidence="7">Glutamine synthetase</fullName>
        <ecNumber evidence="7">6.3.1.2</ecNumber>
    </submittedName>
</protein>
<evidence type="ECO:0000256" key="2">
    <source>
        <dbReference type="ARBA" id="ARBA00022598"/>
    </source>
</evidence>
<evidence type="ECO:0000313" key="8">
    <source>
        <dbReference type="Proteomes" id="UP001230207"/>
    </source>
</evidence>
<evidence type="ECO:0000313" key="7">
    <source>
        <dbReference type="EMBL" id="MDQ0322703.1"/>
    </source>
</evidence>
<accession>A0ABU0BXL4</accession>
<dbReference type="EMBL" id="JAUSVF010000002">
    <property type="protein sequence ID" value="MDQ0322703.1"/>
    <property type="molecule type" value="Genomic_DNA"/>
</dbReference>
<comment type="cofactor">
    <cofactor evidence="1">
        <name>Mg(2+)</name>
        <dbReference type="ChEBI" id="CHEBI:18420"/>
    </cofactor>
</comment>
<dbReference type="Pfam" id="PF00120">
    <property type="entry name" value="Gln-synt_C"/>
    <property type="match status" value="1"/>
</dbReference>
<dbReference type="PROSITE" id="PS51987">
    <property type="entry name" value="GS_CATALYTIC"/>
    <property type="match status" value="1"/>
</dbReference>
<comment type="caution">
    <text evidence="7">The sequence shown here is derived from an EMBL/GenBank/DDBJ whole genome shotgun (WGS) entry which is preliminary data.</text>
</comment>
<organism evidence="7 8">
    <name type="scientific">Pararhizobium capsulatum DSM 1112</name>
    <dbReference type="NCBI Taxonomy" id="1121113"/>
    <lineage>
        <taxon>Bacteria</taxon>
        <taxon>Pseudomonadati</taxon>
        <taxon>Pseudomonadota</taxon>
        <taxon>Alphaproteobacteria</taxon>
        <taxon>Hyphomicrobiales</taxon>
        <taxon>Rhizobiaceae</taxon>
        <taxon>Rhizobium/Agrobacterium group</taxon>
        <taxon>Pararhizobium</taxon>
    </lineage>
</organism>
<feature type="domain" description="GS catalytic" evidence="6">
    <location>
        <begin position="121"/>
        <end position="454"/>
    </location>
</feature>
<proteinExistence type="inferred from homology"/>
<dbReference type="EC" id="6.3.1.2" evidence="7"/>
<evidence type="ECO:0000256" key="1">
    <source>
        <dbReference type="ARBA" id="ARBA00001946"/>
    </source>
</evidence>
<gene>
    <name evidence="7" type="ORF">QO002_004909</name>
</gene>
<dbReference type="Gene3D" id="3.30.590.10">
    <property type="entry name" value="Glutamine synthetase/guanido kinase, catalytic domain"/>
    <property type="match status" value="1"/>
</dbReference>
<keyword evidence="8" id="KW-1185">Reference proteome</keyword>
<comment type="similarity">
    <text evidence="4 5">Belongs to the glutamine synthetase family.</text>
</comment>
<keyword evidence="2 7" id="KW-0436">Ligase</keyword>
<reference evidence="7 8" key="1">
    <citation type="submission" date="2023-07" db="EMBL/GenBank/DDBJ databases">
        <title>Genomic Encyclopedia of Type Strains, Phase IV (KMG-IV): sequencing the most valuable type-strain genomes for metagenomic binning, comparative biology and taxonomic classification.</title>
        <authorList>
            <person name="Goeker M."/>
        </authorList>
    </citation>
    <scope>NUCLEOTIDE SEQUENCE [LARGE SCALE GENOMIC DNA]</scope>
    <source>
        <strain evidence="7 8">DSM 1112</strain>
    </source>
</reference>
<evidence type="ECO:0000259" key="6">
    <source>
        <dbReference type="PROSITE" id="PS51987"/>
    </source>
</evidence>
<dbReference type="PANTHER" id="PTHR43785">
    <property type="entry name" value="GAMMA-GLUTAMYLPUTRESCINE SYNTHETASE"/>
    <property type="match status" value="1"/>
</dbReference>
<dbReference type="InterPro" id="IPR014746">
    <property type="entry name" value="Gln_synth/guanido_kin_cat_dom"/>
</dbReference>
<dbReference type="InterPro" id="IPR008146">
    <property type="entry name" value="Gln_synth_cat_dom"/>
</dbReference>
<dbReference type="SMART" id="SM01230">
    <property type="entry name" value="Gln-synt_C"/>
    <property type="match status" value="1"/>
</dbReference>
<evidence type="ECO:0000256" key="4">
    <source>
        <dbReference type="PROSITE-ProRule" id="PRU01331"/>
    </source>
</evidence>
<dbReference type="PROSITE" id="PS00181">
    <property type="entry name" value="GLNA_ATP"/>
    <property type="match status" value="1"/>
</dbReference>